<dbReference type="AlphaFoldDB" id="A0A8S3UHH5"/>
<proteinExistence type="predicted"/>
<gene>
    <name evidence="5" type="ORF">MEDL_53962</name>
</gene>
<dbReference type="PROSITE" id="PS51898">
    <property type="entry name" value="TYR_RECOMBINASE"/>
    <property type="match status" value="1"/>
</dbReference>
<keyword evidence="1" id="KW-0238">DNA-binding</keyword>
<evidence type="ECO:0000256" key="1">
    <source>
        <dbReference type="ARBA" id="ARBA00023125"/>
    </source>
</evidence>
<dbReference type="InterPro" id="IPR002104">
    <property type="entry name" value="Integrase_catalytic"/>
</dbReference>
<evidence type="ECO:0000256" key="2">
    <source>
        <dbReference type="ARBA" id="ARBA00023172"/>
    </source>
</evidence>
<dbReference type="Pfam" id="PF00589">
    <property type="entry name" value="Phage_integrase"/>
    <property type="match status" value="1"/>
</dbReference>
<dbReference type="Gene3D" id="1.10.443.10">
    <property type="entry name" value="Intergrase catalytic core"/>
    <property type="match status" value="1"/>
</dbReference>
<reference evidence="5" key="1">
    <citation type="submission" date="2021-03" db="EMBL/GenBank/DDBJ databases">
        <authorList>
            <person name="Bekaert M."/>
        </authorList>
    </citation>
    <scope>NUCLEOTIDE SEQUENCE</scope>
</reference>
<evidence type="ECO:0000259" key="3">
    <source>
        <dbReference type="PROSITE" id="PS51898"/>
    </source>
</evidence>
<dbReference type="InterPro" id="IPR010998">
    <property type="entry name" value="Integrase_recombinase_N"/>
</dbReference>
<dbReference type="PROSITE" id="PS51900">
    <property type="entry name" value="CB"/>
    <property type="match status" value="1"/>
</dbReference>
<organism evidence="5 6">
    <name type="scientific">Mytilus edulis</name>
    <name type="common">Blue mussel</name>
    <dbReference type="NCBI Taxonomy" id="6550"/>
    <lineage>
        <taxon>Eukaryota</taxon>
        <taxon>Metazoa</taxon>
        <taxon>Spiralia</taxon>
        <taxon>Lophotrochozoa</taxon>
        <taxon>Mollusca</taxon>
        <taxon>Bivalvia</taxon>
        <taxon>Autobranchia</taxon>
        <taxon>Pteriomorphia</taxon>
        <taxon>Mytilida</taxon>
        <taxon>Mytiloidea</taxon>
        <taxon>Mytilidae</taxon>
        <taxon>Mytilinae</taxon>
        <taxon>Mytilus</taxon>
    </lineage>
</organism>
<dbReference type="InterPro" id="IPR013762">
    <property type="entry name" value="Integrase-like_cat_sf"/>
</dbReference>
<dbReference type="Proteomes" id="UP000683360">
    <property type="component" value="Unassembled WGS sequence"/>
</dbReference>
<evidence type="ECO:0000313" key="5">
    <source>
        <dbReference type="EMBL" id="CAG2241760.1"/>
    </source>
</evidence>
<protein>
    <recommendedName>
        <fullName evidence="7">Tyr recombinase domain-containing protein</fullName>
    </recommendedName>
</protein>
<evidence type="ECO:0000313" key="6">
    <source>
        <dbReference type="Proteomes" id="UP000683360"/>
    </source>
</evidence>
<sequence>MGLSEDASKLLVSGWRKGTQSSYNSCWRHWDRWCCERDLDPFQAPVESIANFIAYLFKSGYEYSTLNLYRSAISAFHKNVSSEKIGKHQLIKQVMAGVFNERAPLPRYTKTWDVDIVLKFISSMGSNKNLSLKELTLKLTMLLALTSASRSSDIQKLDMNYMNVRTNEIIFTMVKLTKTRKTGSQPYQITFSSFPENDNLNVVQCILDYIDKTVSLRPNECNQLIISFIKPHKPVKSCTIAHWLKRMLESAGIDTDIFKPHSTRGASTSKANKFGVSIKQIMNIANWRSRGTFEKFYHKPLETEIEAGSFQSTVLKL</sequence>
<dbReference type="GO" id="GO:0015074">
    <property type="term" value="P:DNA integration"/>
    <property type="evidence" value="ECO:0007669"/>
    <property type="project" value="InterPro"/>
</dbReference>
<evidence type="ECO:0008006" key="7">
    <source>
        <dbReference type="Google" id="ProtNLM"/>
    </source>
</evidence>
<feature type="domain" description="Tyr recombinase" evidence="3">
    <location>
        <begin position="107"/>
        <end position="310"/>
    </location>
</feature>
<dbReference type="PANTHER" id="PTHR35617">
    <property type="entry name" value="PHAGE_INTEGRASE DOMAIN-CONTAINING PROTEIN"/>
    <property type="match status" value="1"/>
</dbReference>
<keyword evidence="6" id="KW-1185">Reference proteome</keyword>
<dbReference type="EMBL" id="CAJPWZ010002594">
    <property type="protein sequence ID" value="CAG2241760.1"/>
    <property type="molecule type" value="Genomic_DNA"/>
</dbReference>
<dbReference type="Gene3D" id="1.10.150.130">
    <property type="match status" value="1"/>
</dbReference>
<dbReference type="InterPro" id="IPR044068">
    <property type="entry name" value="CB"/>
</dbReference>
<feature type="domain" description="Core-binding (CB)" evidence="4">
    <location>
        <begin position="1"/>
        <end position="81"/>
    </location>
</feature>
<accession>A0A8S3UHH5</accession>
<comment type="caution">
    <text evidence="5">The sequence shown here is derived from an EMBL/GenBank/DDBJ whole genome shotgun (WGS) entry which is preliminary data.</text>
</comment>
<keyword evidence="2" id="KW-0233">DNA recombination</keyword>
<name>A0A8S3UHH5_MYTED</name>
<dbReference type="OrthoDB" id="10064229at2759"/>
<evidence type="ECO:0000259" key="4">
    <source>
        <dbReference type="PROSITE" id="PS51900"/>
    </source>
</evidence>
<dbReference type="GO" id="GO:0003677">
    <property type="term" value="F:DNA binding"/>
    <property type="evidence" value="ECO:0007669"/>
    <property type="project" value="UniProtKB-KW"/>
</dbReference>
<dbReference type="SUPFAM" id="SSF56349">
    <property type="entry name" value="DNA breaking-rejoining enzymes"/>
    <property type="match status" value="1"/>
</dbReference>
<dbReference type="GO" id="GO:0006310">
    <property type="term" value="P:DNA recombination"/>
    <property type="evidence" value="ECO:0007669"/>
    <property type="project" value="UniProtKB-KW"/>
</dbReference>
<dbReference type="InterPro" id="IPR011010">
    <property type="entry name" value="DNA_brk_join_enz"/>
</dbReference>
<dbReference type="PANTHER" id="PTHR35617:SF3">
    <property type="entry name" value="CORE-BINDING (CB) DOMAIN-CONTAINING PROTEIN"/>
    <property type="match status" value="1"/>
</dbReference>